<evidence type="ECO:0000313" key="3">
    <source>
        <dbReference type="Proteomes" id="UP001484239"/>
    </source>
</evidence>
<organism evidence="2 3">
    <name type="scientific">Gaopeijia maritima</name>
    <dbReference type="NCBI Taxonomy" id="3119007"/>
    <lineage>
        <taxon>Bacteria</taxon>
        <taxon>Pseudomonadati</taxon>
        <taxon>Gemmatimonadota</taxon>
        <taxon>Longimicrobiia</taxon>
        <taxon>Gaopeijiales</taxon>
        <taxon>Gaopeijiaceae</taxon>
        <taxon>Gaopeijia</taxon>
    </lineage>
</organism>
<dbReference type="InterPro" id="IPR045584">
    <property type="entry name" value="Pilin-like"/>
</dbReference>
<evidence type="ECO:0000256" key="1">
    <source>
        <dbReference type="SAM" id="MobiDB-lite"/>
    </source>
</evidence>
<dbReference type="Gene3D" id="3.30.700.10">
    <property type="entry name" value="Glycoprotein, Type 4 Pilin"/>
    <property type="match status" value="1"/>
</dbReference>
<reference evidence="2 3" key="1">
    <citation type="submission" date="2024-02" db="EMBL/GenBank/DDBJ databases">
        <title>A novel Gemmatimonadota bacterium.</title>
        <authorList>
            <person name="Du Z.-J."/>
            <person name="Ye Y.-Q."/>
        </authorList>
    </citation>
    <scope>NUCLEOTIDE SEQUENCE [LARGE SCALE GENOMIC DNA]</scope>
    <source>
        <strain evidence="2 3">DH-20</strain>
    </source>
</reference>
<proteinExistence type="predicted"/>
<evidence type="ECO:0000313" key="2">
    <source>
        <dbReference type="EMBL" id="MEK9500772.1"/>
    </source>
</evidence>
<comment type="caution">
    <text evidence="2">The sequence shown here is derived from an EMBL/GenBank/DDBJ whole genome shotgun (WGS) entry which is preliminary data.</text>
</comment>
<dbReference type="EMBL" id="JBBHLI010000003">
    <property type="protein sequence ID" value="MEK9500772.1"/>
    <property type="molecule type" value="Genomic_DNA"/>
</dbReference>
<name>A0ABU9E7Q6_9BACT</name>
<feature type="region of interest" description="Disordered" evidence="1">
    <location>
        <begin position="105"/>
        <end position="127"/>
    </location>
</feature>
<sequence length="127" mass="14797">MSKLFWLTVLAFAVAVYFPDSRAWLMEKAQPVVNPMLRTATLSEMDKIVGDLHTHARENLGRYPETRDFGAWLDAQYSGGGSRDSWDTAYQLEDLRRDNRMQIRSWGPDRQRGTDDDILVEFRREGR</sequence>
<dbReference type="SUPFAM" id="SSF54523">
    <property type="entry name" value="Pili subunits"/>
    <property type="match status" value="1"/>
</dbReference>
<accession>A0ABU9E7Q6</accession>
<protein>
    <submittedName>
        <fullName evidence="2">Uncharacterized protein</fullName>
    </submittedName>
</protein>
<dbReference type="RefSeq" id="WP_405279703.1">
    <property type="nucleotide sequence ID" value="NZ_CP144380.1"/>
</dbReference>
<dbReference type="Proteomes" id="UP001484239">
    <property type="component" value="Unassembled WGS sequence"/>
</dbReference>
<gene>
    <name evidence="2" type="ORF">WI372_07275</name>
</gene>
<keyword evidence="3" id="KW-1185">Reference proteome</keyword>